<gene>
    <name evidence="2" type="ORF">J2S57_002680</name>
</gene>
<evidence type="ECO:0000256" key="1">
    <source>
        <dbReference type="SAM" id="Phobius"/>
    </source>
</evidence>
<keyword evidence="1" id="KW-0472">Membrane</keyword>
<protein>
    <recommendedName>
        <fullName evidence="4">DUF5666 domain-containing protein</fullName>
    </recommendedName>
</protein>
<accession>A0ABT9P2L9</accession>
<name>A0ABT9P2L9_9ACTN</name>
<dbReference type="Proteomes" id="UP001235712">
    <property type="component" value="Unassembled WGS sequence"/>
</dbReference>
<feature type="transmembrane region" description="Helical" evidence="1">
    <location>
        <begin position="46"/>
        <end position="67"/>
    </location>
</feature>
<reference evidence="2 3" key="1">
    <citation type="submission" date="2023-07" db="EMBL/GenBank/DDBJ databases">
        <title>Sequencing the genomes of 1000 actinobacteria strains.</title>
        <authorList>
            <person name="Klenk H.-P."/>
        </authorList>
    </citation>
    <scope>NUCLEOTIDE SEQUENCE [LARGE SCALE GENOMIC DNA]</scope>
    <source>
        <strain evidence="2 3">DSM 44388</strain>
    </source>
</reference>
<proteinExistence type="predicted"/>
<sequence length="318" mass="33400">MSPEQMPLSQRLKQLDEVQAARGMPEFDLDAVIRGGERRRQRRHSLVLGTSAAALVVAGLFTGGRWWPDPPVHETPVAAPLEYAQNGGSVAVSQGSDPLARVTVRSVSLDASGRGTVVLLVDADGDFTVQPSDFVWAGDSLEQTPVGAADEVTVNGVETLNLTYDEVSAGELAWTLPGTDRLAAAWSVGESVTQAVAGDEVWYLQDGATVTAYQGSEARGRVTVSVAAAGSVHVRVASSGEYGSWSDHFAVRADDFVWSGGDLSQQAPESSGWRSLSVRDGAVREGDLRFAGVGEGYLVWAPKVGETAGVWSSAGAAD</sequence>
<dbReference type="EMBL" id="JAUSQZ010000001">
    <property type="protein sequence ID" value="MDP9826931.1"/>
    <property type="molecule type" value="Genomic_DNA"/>
</dbReference>
<keyword evidence="3" id="KW-1185">Reference proteome</keyword>
<keyword evidence="1" id="KW-1133">Transmembrane helix</keyword>
<evidence type="ECO:0000313" key="2">
    <source>
        <dbReference type="EMBL" id="MDP9826931.1"/>
    </source>
</evidence>
<evidence type="ECO:0008006" key="4">
    <source>
        <dbReference type="Google" id="ProtNLM"/>
    </source>
</evidence>
<comment type="caution">
    <text evidence="2">The sequence shown here is derived from an EMBL/GenBank/DDBJ whole genome shotgun (WGS) entry which is preliminary data.</text>
</comment>
<keyword evidence="1" id="KW-0812">Transmembrane</keyword>
<dbReference type="RefSeq" id="WP_307242295.1">
    <property type="nucleotide sequence ID" value="NZ_JAUSQZ010000001.1"/>
</dbReference>
<organism evidence="2 3">
    <name type="scientific">Kineosporia succinea</name>
    <dbReference type="NCBI Taxonomy" id="84632"/>
    <lineage>
        <taxon>Bacteria</taxon>
        <taxon>Bacillati</taxon>
        <taxon>Actinomycetota</taxon>
        <taxon>Actinomycetes</taxon>
        <taxon>Kineosporiales</taxon>
        <taxon>Kineosporiaceae</taxon>
        <taxon>Kineosporia</taxon>
    </lineage>
</organism>
<evidence type="ECO:0000313" key="3">
    <source>
        <dbReference type="Proteomes" id="UP001235712"/>
    </source>
</evidence>